<feature type="domain" description="Exocyst complex component Sec10-like alpha-helical bundle" evidence="7">
    <location>
        <begin position="184"/>
        <end position="811"/>
    </location>
</feature>
<feature type="coiled-coil region" evidence="5">
    <location>
        <begin position="66"/>
        <end position="96"/>
    </location>
</feature>
<dbReference type="InterPro" id="IPR048627">
    <property type="entry name" value="Sec10_HB"/>
</dbReference>
<dbReference type="Pfam" id="PF20667">
    <property type="entry name" value="Sec10_N"/>
    <property type="match status" value="1"/>
</dbReference>
<dbReference type="OMA" id="PLCKHHY"/>
<evidence type="ECO:0000256" key="2">
    <source>
        <dbReference type="ARBA" id="ARBA00022448"/>
    </source>
</evidence>
<dbReference type="GO" id="GO:0006893">
    <property type="term" value="P:Golgi to plasma membrane transport"/>
    <property type="evidence" value="ECO:0007669"/>
    <property type="project" value="TreeGrafter"/>
</dbReference>
<evidence type="ECO:0000256" key="1">
    <source>
        <dbReference type="ARBA" id="ARBA00006572"/>
    </source>
</evidence>
<evidence type="ECO:0000256" key="6">
    <source>
        <dbReference type="SAM" id="MobiDB-lite"/>
    </source>
</evidence>
<dbReference type="InParanoid" id="A0A1X2HFH1"/>
<accession>A0A1X2HFH1</accession>
<evidence type="ECO:0000259" key="7">
    <source>
        <dbReference type="Pfam" id="PF07393"/>
    </source>
</evidence>
<sequence>MATPPNTRAGPRLFDLPPEVKKLLTIDTFKGNLSTTEFMEQISADLLAQANDHKNDKALFDPKAFIRTFENVLEELKQLRTRVQEQCDELENSTQVVELQYKKDIADMQGAFDDVYRSYDNLEGRIGEVGKTAIRIGEQLETIDKQRSRASESRDIIEYFMEFQEGNPDRLSMLCEGGDEGQLKAAIICRRLNAVAKEVDTDVRARIGIEKFCESFEKEMLEDFDRAYKEGDPRVMAHRAKVLFEFNGGASCVQIYVNQHEFFMSSKKIEEMEELRKSEDDRDLSNPNVPPPEVDTSLVKLYDDIRITVRKEAGIISAVFPQPATVMQVFLQRIFAQSIQNHVELLLSRAERYSHLAYLRTLASTHAETKRLVDNLKFYCDKEFSLVDAVDVTGLVTSASPEEALDRCMSDLFVPYTEGDRYLQREKLALDELFGTIIAEFLNYMQERKKNSARNQSVLTRTLNQISASTAAGMLSTAPGAAEPSSPSTNPFEQSHPAGSQQPQNLLTVEEGNFKLLSQSAIMRMLNIHAETIARCVELSESQDLPTSTQFLYGLLLDFIGTRYLDIALDDVLEELSTRAEPDTSCFPVVKATTEIIQLMQKHFQTAVVPLVMGSPSVHRSVLTSKNRFMAALEKKSNIVLQRELDAIMSWLGECLSRQKRNDFKPKDEEVVMMSMGTQPCVMCCDFILRIYRAASKSLQGKNLETYLMRIGTEFHAMLMEHFKKFNVTPTGGLLVTKDIAKYEESIQMFKIPQLNDLFEMLRQLGNIFLVKPEILRSILSEGYLARLDPKMLYPYLEKRVDFKSARLDRVLGISSNVEEAPNDANSNRRSLFVNDNTVLKEMKKNYQNNRDFLNQEYMAAFKRT</sequence>
<keyword evidence="4 5" id="KW-0175">Coiled coil</keyword>
<name>A0A1X2HFH1_SYNRA</name>
<dbReference type="Pfam" id="PF07393">
    <property type="entry name" value="Sec10_HB"/>
    <property type="match status" value="1"/>
</dbReference>
<keyword evidence="2" id="KW-0813">Transport</keyword>
<evidence type="ECO:0000313" key="10">
    <source>
        <dbReference type="Proteomes" id="UP000242180"/>
    </source>
</evidence>
<feature type="compositionally biased region" description="Polar residues" evidence="6">
    <location>
        <begin position="485"/>
        <end position="502"/>
    </location>
</feature>
<comment type="similarity">
    <text evidence="1">Belongs to the SEC10 family.</text>
</comment>
<evidence type="ECO:0000256" key="4">
    <source>
        <dbReference type="ARBA" id="ARBA00023054"/>
    </source>
</evidence>
<evidence type="ECO:0000259" key="8">
    <source>
        <dbReference type="Pfam" id="PF20667"/>
    </source>
</evidence>
<evidence type="ECO:0000256" key="3">
    <source>
        <dbReference type="ARBA" id="ARBA00022483"/>
    </source>
</evidence>
<dbReference type="GO" id="GO:0000145">
    <property type="term" value="C:exocyst"/>
    <property type="evidence" value="ECO:0007669"/>
    <property type="project" value="TreeGrafter"/>
</dbReference>
<dbReference type="FunCoup" id="A0A1X2HFH1">
    <property type="interactions" value="591"/>
</dbReference>
<feature type="coiled-coil region" evidence="5">
    <location>
        <begin position="837"/>
        <end position="864"/>
    </location>
</feature>
<dbReference type="GO" id="GO:0006887">
    <property type="term" value="P:exocytosis"/>
    <property type="evidence" value="ECO:0007669"/>
    <property type="project" value="UniProtKB-KW"/>
</dbReference>
<dbReference type="OrthoDB" id="125856at2759"/>
<dbReference type="STRING" id="13706.A0A1X2HFH1"/>
<proteinExistence type="inferred from homology"/>
<dbReference type="PANTHER" id="PTHR12100">
    <property type="entry name" value="SEC10"/>
    <property type="match status" value="1"/>
</dbReference>
<evidence type="ECO:0000313" key="9">
    <source>
        <dbReference type="EMBL" id="ORY97667.1"/>
    </source>
</evidence>
<dbReference type="AlphaFoldDB" id="A0A1X2HFH1"/>
<feature type="domain" description="Exocyst complex component Sec10 N-terminal" evidence="8">
    <location>
        <begin position="62"/>
        <end position="174"/>
    </location>
</feature>
<keyword evidence="10" id="KW-1185">Reference proteome</keyword>
<keyword evidence="3" id="KW-0268">Exocytosis</keyword>
<reference evidence="9 10" key="1">
    <citation type="submission" date="2016-07" db="EMBL/GenBank/DDBJ databases">
        <title>Pervasive Adenine N6-methylation of Active Genes in Fungi.</title>
        <authorList>
            <consortium name="DOE Joint Genome Institute"/>
            <person name="Mondo S.J."/>
            <person name="Dannebaum R.O."/>
            <person name="Kuo R.C."/>
            <person name="Labutti K."/>
            <person name="Haridas S."/>
            <person name="Kuo A."/>
            <person name="Salamov A."/>
            <person name="Ahrendt S.R."/>
            <person name="Lipzen A."/>
            <person name="Sullivan W."/>
            <person name="Andreopoulos W.B."/>
            <person name="Clum A."/>
            <person name="Lindquist E."/>
            <person name="Daum C."/>
            <person name="Ramamoorthy G.K."/>
            <person name="Gryganskyi A."/>
            <person name="Culley D."/>
            <person name="Magnuson J.K."/>
            <person name="James T.Y."/>
            <person name="O'Malley M.A."/>
            <person name="Stajich J.E."/>
            <person name="Spatafora J.W."/>
            <person name="Visel A."/>
            <person name="Grigoriev I.V."/>
        </authorList>
    </citation>
    <scope>NUCLEOTIDE SEQUENCE [LARGE SCALE GENOMIC DNA]</scope>
    <source>
        <strain evidence="9 10">NRRL 2496</strain>
    </source>
</reference>
<dbReference type="EMBL" id="MCGN01000004">
    <property type="protein sequence ID" value="ORY97667.1"/>
    <property type="molecule type" value="Genomic_DNA"/>
</dbReference>
<dbReference type="InterPro" id="IPR048625">
    <property type="entry name" value="Sec10_N"/>
</dbReference>
<comment type="caution">
    <text evidence="9">The sequence shown here is derived from an EMBL/GenBank/DDBJ whole genome shotgun (WGS) entry which is preliminary data.</text>
</comment>
<organism evidence="9 10">
    <name type="scientific">Syncephalastrum racemosum</name>
    <name type="common">Filamentous fungus</name>
    <dbReference type="NCBI Taxonomy" id="13706"/>
    <lineage>
        <taxon>Eukaryota</taxon>
        <taxon>Fungi</taxon>
        <taxon>Fungi incertae sedis</taxon>
        <taxon>Mucoromycota</taxon>
        <taxon>Mucoromycotina</taxon>
        <taxon>Mucoromycetes</taxon>
        <taxon>Mucorales</taxon>
        <taxon>Syncephalastraceae</taxon>
        <taxon>Syncephalastrum</taxon>
    </lineage>
</organism>
<evidence type="ECO:0000256" key="5">
    <source>
        <dbReference type="SAM" id="Coils"/>
    </source>
</evidence>
<protein>
    <submittedName>
        <fullName evidence="9">Exocyst complex component Sec10-like protein</fullName>
    </submittedName>
</protein>
<dbReference type="InterPro" id="IPR009976">
    <property type="entry name" value="Sec10-like"/>
</dbReference>
<feature type="region of interest" description="Disordered" evidence="6">
    <location>
        <begin position="474"/>
        <end position="502"/>
    </location>
</feature>
<dbReference type="Proteomes" id="UP000242180">
    <property type="component" value="Unassembled WGS sequence"/>
</dbReference>
<gene>
    <name evidence="9" type="ORF">BCR43DRAFT_472894</name>
</gene>
<dbReference type="PANTHER" id="PTHR12100:SF0">
    <property type="entry name" value="EXOCYST COMPLEX COMPONENT 5"/>
    <property type="match status" value="1"/>
</dbReference>